<keyword evidence="6" id="KW-0028">Amino-acid biosynthesis</keyword>
<dbReference type="Pfam" id="PF13537">
    <property type="entry name" value="GATase_7"/>
    <property type="match status" value="1"/>
</dbReference>
<dbReference type="PIRSF" id="PIRSF001589">
    <property type="entry name" value="Asn_synthetase_glu-h"/>
    <property type="match status" value="1"/>
</dbReference>
<dbReference type="InterPro" id="IPR029055">
    <property type="entry name" value="Ntn_hydrolases_N"/>
</dbReference>
<comment type="catalytic activity">
    <reaction evidence="5">
        <text>L-aspartate + L-glutamine + ATP + H2O = L-asparagine + L-glutamate + AMP + diphosphate + H(+)</text>
        <dbReference type="Rhea" id="RHEA:12228"/>
        <dbReference type="ChEBI" id="CHEBI:15377"/>
        <dbReference type="ChEBI" id="CHEBI:15378"/>
        <dbReference type="ChEBI" id="CHEBI:29985"/>
        <dbReference type="ChEBI" id="CHEBI:29991"/>
        <dbReference type="ChEBI" id="CHEBI:30616"/>
        <dbReference type="ChEBI" id="CHEBI:33019"/>
        <dbReference type="ChEBI" id="CHEBI:58048"/>
        <dbReference type="ChEBI" id="CHEBI:58359"/>
        <dbReference type="ChEBI" id="CHEBI:456215"/>
        <dbReference type="EC" id="6.3.5.4"/>
    </reaction>
</comment>
<dbReference type="Pfam" id="PF00733">
    <property type="entry name" value="Asn_synthase"/>
    <property type="match status" value="1"/>
</dbReference>
<dbReference type="InterPro" id="IPR051786">
    <property type="entry name" value="ASN_synthetase/amidase"/>
</dbReference>
<dbReference type="PANTHER" id="PTHR43284">
    <property type="entry name" value="ASPARAGINE SYNTHETASE (GLUTAMINE-HYDROLYZING)"/>
    <property type="match status" value="1"/>
</dbReference>
<keyword evidence="10" id="KW-0328">Glycosyltransferase</keyword>
<feature type="active site" description="For GATase activity" evidence="6">
    <location>
        <position position="2"/>
    </location>
</feature>
<feature type="binding site" evidence="7">
    <location>
        <position position="100"/>
    </location>
    <ligand>
        <name>L-glutamine</name>
        <dbReference type="ChEBI" id="CHEBI:58359"/>
    </ligand>
</feature>
<dbReference type="GO" id="GO:0006529">
    <property type="term" value="P:asparagine biosynthetic process"/>
    <property type="evidence" value="ECO:0007669"/>
    <property type="project" value="UniProtKB-KW"/>
</dbReference>
<sequence length="628" mass="72526">MCGITGIIHLDGQGSVDRILLREMTALLRHRGPDDEGFYEAPGVGLGHRRLSIIDLNTGRQPMGNEDGSIQVVFNGEIYNFLNLRKQLQSKGHLFRTRSDTEVLVHGYEEWGENLAQHLNGMFAFAIWDARHRRLLMARDRVGKKPLYYTTNGNRLLFASELKALLCDPTVKREIDLTAIDDYLAFLYVPSPKTIFKNIYKLPPAHCLVLENGHVQTRPYWELRFAPNSQDERHLANQLDERLAEATRKRLISDVPLGAFLSGGIDSSAVVAHMAPWMNGEPLITASIGFAEERYNELAFARQVAGMYETQHHEFVARPRAMEVIEKIVWHLDEPFGDSSALPTYYVSQLARQVVTVALSGDGGDENYAGYIRRYWHNMMEDRLRSLVPLPLRRGLLGPLGRIYPKYDFLPPPLRLKFLLTNLSCSHEEAYFRDMSMFLPETKQALYSQELKRRLGNYSPAHHFAPHFEKVKHCDLLSRILYIDIKTYMAEDILVKVDRMSMAHSLEVRSPFLDFELMEFVATIPATLKLNGKVSKYILKKSLEHRLPADILYRKKQGFSIPLSDWLRGELRGYVEDTLFSRTAKERGYFDYQEVEKIWQRHLRGITDYSAHIWALLMLELWHRVFVD</sequence>
<evidence type="ECO:0000256" key="1">
    <source>
        <dbReference type="ARBA" id="ARBA00005752"/>
    </source>
</evidence>
<dbReference type="InterPro" id="IPR006426">
    <property type="entry name" value="Asn_synth_AEB"/>
</dbReference>
<dbReference type="SUPFAM" id="SSF56235">
    <property type="entry name" value="N-terminal nucleophile aminohydrolases (Ntn hydrolases)"/>
    <property type="match status" value="1"/>
</dbReference>
<feature type="binding site" evidence="7">
    <location>
        <position position="288"/>
    </location>
    <ligand>
        <name>ATP</name>
        <dbReference type="ChEBI" id="CHEBI:30616"/>
    </ligand>
</feature>
<keyword evidence="10" id="KW-0808">Transferase</keyword>
<comment type="similarity">
    <text evidence="1">Belongs to the asparagine synthetase family.</text>
</comment>
<protein>
    <recommendedName>
        <fullName evidence="5">Putative asparagine synthetase [glutamine-hydrolyzing]</fullName>
        <ecNumber evidence="5">6.3.5.4</ecNumber>
    </recommendedName>
</protein>
<keyword evidence="6" id="KW-0061">Asparagine biosynthesis</keyword>
<dbReference type="CDD" id="cd00712">
    <property type="entry name" value="AsnB"/>
    <property type="match status" value="1"/>
</dbReference>
<dbReference type="Gene3D" id="3.60.20.10">
    <property type="entry name" value="Glutamine Phosphoribosylpyrophosphate, subunit 1, domain 1"/>
    <property type="match status" value="1"/>
</dbReference>
<evidence type="ECO:0000256" key="8">
    <source>
        <dbReference type="PIRSR" id="PIRSR001589-3"/>
    </source>
</evidence>
<evidence type="ECO:0000256" key="7">
    <source>
        <dbReference type="PIRSR" id="PIRSR001589-2"/>
    </source>
</evidence>
<evidence type="ECO:0000256" key="3">
    <source>
        <dbReference type="ARBA" id="ARBA00022840"/>
    </source>
</evidence>
<dbReference type="Gene3D" id="3.40.50.620">
    <property type="entry name" value="HUPs"/>
    <property type="match status" value="2"/>
</dbReference>
<organism evidence="10">
    <name type="scientific">Candidatus Methanogaster sp. ANME-2c ERB4</name>
    <dbReference type="NCBI Taxonomy" id="2759911"/>
    <lineage>
        <taxon>Archaea</taxon>
        <taxon>Methanobacteriati</taxon>
        <taxon>Methanobacteriota</taxon>
        <taxon>Stenosarchaea group</taxon>
        <taxon>Methanomicrobia</taxon>
        <taxon>Methanosarcinales</taxon>
        <taxon>ANME-2 cluster</taxon>
        <taxon>Candidatus Methanogasteraceae</taxon>
        <taxon>Candidatus Methanogaster</taxon>
    </lineage>
</organism>
<dbReference type="PANTHER" id="PTHR43284:SF1">
    <property type="entry name" value="ASPARAGINE SYNTHETASE"/>
    <property type="match status" value="1"/>
</dbReference>
<keyword evidence="4 6" id="KW-0315">Glutamine amidotransferase</keyword>
<evidence type="ECO:0000313" key="10">
    <source>
        <dbReference type="EMBL" id="QNO45247.1"/>
    </source>
</evidence>
<evidence type="ECO:0000256" key="5">
    <source>
        <dbReference type="PIRNR" id="PIRNR001589"/>
    </source>
</evidence>
<keyword evidence="2 5" id="KW-0547">Nucleotide-binding</keyword>
<dbReference type="InterPro" id="IPR033738">
    <property type="entry name" value="AsnB_N"/>
</dbReference>
<dbReference type="EMBL" id="MT631085">
    <property type="protein sequence ID" value="QNO45247.1"/>
    <property type="molecule type" value="Genomic_DNA"/>
</dbReference>
<proteinExistence type="inferred from homology"/>
<accession>A0A7G9YB63</accession>
<dbReference type="EC" id="6.3.5.4" evidence="5"/>
<evidence type="ECO:0000259" key="9">
    <source>
        <dbReference type="PROSITE" id="PS51278"/>
    </source>
</evidence>
<dbReference type="CDD" id="cd01991">
    <property type="entry name" value="Asn_synthase_B_C"/>
    <property type="match status" value="1"/>
</dbReference>
<feature type="domain" description="Glutamine amidotransferase type-2" evidence="9">
    <location>
        <begin position="2"/>
        <end position="213"/>
    </location>
</feature>
<dbReference type="InterPro" id="IPR017932">
    <property type="entry name" value="GATase_2_dom"/>
</dbReference>
<dbReference type="InterPro" id="IPR001962">
    <property type="entry name" value="Asn_synthase"/>
</dbReference>
<evidence type="ECO:0000256" key="2">
    <source>
        <dbReference type="ARBA" id="ARBA00022741"/>
    </source>
</evidence>
<name>A0A7G9YB63_9EURY</name>
<feature type="site" description="Important for beta-aspartyl-AMP intermediate formation" evidence="8">
    <location>
        <position position="362"/>
    </location>
</feature>
<dbReference type="GO" id="GO:0005829">
    <property type="term" value="C:cytosol"/>
    <property type="evidence" value="ECO:0007669"/>
    <property type="project" value="TreeGrafter"/>
</dbReference>
<gene>
    <name evidence="10" type="primary">purF</name>
    <name evidence="10" type="ORF">EANENNMH_00003</name>
</gene>
<evidence type="ECO:0000256" key="4">
    <source>
        <dbReference type="ARBA" id="ARBA00022962"/>
    </source>
</evidence>
<feature type="binding site" evidence="7">
    <location>
        <begin position="360"/>
        <end position="361"/>
    </location>
    <ligand>
        <name>ATP</name>
        <dbReference type="ChEBI" id="CHEBI:30616"/>
    </ligand>
</feature>
<keyword evidence="3 5" id="KW-0067">ATP-binding</keyword>
<dbReference type="SUPFAM" id="SSF52402">
    <property type="entry name" value="Adenine nucleotide alpha hydrolases-like"/>
    <property type="match status" value="1"/>
</dbReference>
<reference evidence="10" key="1">
    <citation type="submission" date="2020-06" db="EMBL/GenBank/DDBJ databases">
        <title>Unique genomic features of the anaerobic methanotrophic archaea.</title>
        <authorList>
            <person name="Chadwick G.L."/>
            <person name="Skennerton C.T."/>
            <person name="Laso-Perez R."/>
            <person name="Leu A.O."/>
            <person name="Speth D.R."/>
            <person name="Yu H."/>
            <person name="Morgan-Lang C."/>
            <person name="Hatzenpichler R."/>
            <person name="Goudeau D."/>
            <person name="Malmstrom R."/>
            <person name="Brazelton W.J."/>
            <person name="Woyke T."/>
            <person name="Hallam S.J."/>
            <person name="Tyson G.W."/>
            <person name="Wegener G."/>
            <person name="Boetius A."/>
            <person name="Orphan V."/>
        </authorList>
    </citation>
    <scope>NUCLEOTIDE SEQUENCE</scope>
</reference>
<dbReference type="PROSITE" id="PS51278">
    <property type="entry name" value="GATASE_TYPE_2"/>
    <property type="match status" value="1"/>
</dbReference>
<dbReference type="GO" id="GO:0016757">
    <property type="term" value="F:glycosyltransferase activity"/>
    <property type="evidence" value="ECO:0007669"/>
    <property type="project" value="UniProtKB-KW"/>
</dbReference>
<dbReference type="AlphaFoldDB" id="A0A7G9YB63"/>
<dbReference type="NCBIfam" id="TIGR01536">
    <property type="entry name" value="asn_synth_AEB"/>
    <property type="match status" value="1"/>
</dbReference>
<dbReference type="GO" id="GO:0004066">
    <property type="term" value="F:asparagine synthase (glutamine-hydrolyzing) activity"/>
    <property type="evidence" value="ECO:0007669"/>
    <property type="project" value="UniProtKB-EC"/>
</dbReference>
<dbReference type="GO" id="GO:0005524">
    <property type="term" value="F:ATP binding"/>
    <property type="evidence" value="ECO:0007669"/>
    <property type="project" value="UniProtKB-KW"/>
</dbReference>
<dbReference type="InterPro" id="IPR014729">
    <property type="entry name" value="Rossmann-like_a/b/a_fold"/>
</dbReference>
<evidence type="ECO:0000256" key="6">
    <source>
        <dbReference type="PIRSR" id="PIRSR001589-1"/>
    </source>
</evidence>